<dbReference type="SUPFAM" id="SSF82171">
    <property type="entry name" value="DPP6 N-terminal domain-like"/>
    <property type="match status" value="1"/>
</dbReference>
<accession>W6N3I1</accession>
<dbReference type="RefSeq" id="WP_017750923.1">
    <property type="nucleotide sequence ID" value="NZ_CBXI010000016.1"/>
</dbReference>
<keyword evidence="1" id="KW-1133">Transmembrane helix</keyword>
<dbReference type="AlphaFoldDB" id="W6N3I1"/>
<dbReference type="InterPro" id="IPR011042">
    <property type="entry name" value="6-blade_b-propeller_TolB-like"/>
</dbReference>
<evidence type="ECO:0000313" key="2">
    <source>
        <dbReference type="EMBL" id="CDL91023.1"/>
    </source>
</evidence>
<dbReference type="GeneID" id="29418004"/>
<dbReference type="Gene3D" id="2.120.10.30">
    <property type="entry name" value="TolB, C-terminal domain"/>
    <property type="match status" value="1"/>
</dbReference>
<dbReference type="EMBL" id="CBXI010000016">
    <property type="protein sequence ID" value="CDL91023.1"/>
    <property type="molecule type" value="Genomic_DNA"/>
</dbReference>
<keyword evidence="3" id="KW-1185">Reference proteome</keyword>
<evidence type="ECO:0000313" key="3">
    <source>
        <dbReference type="Proteomes" id="UP000019482"/>
    </source>
</evidence>
<keyword evidence="1" id="KW-0472">Membrane</keyword>
<reference evidence="2 3" key="1">
    <citation type="journal article" date="2015" name="Genome Announc.">
        <title>Draft Genome Sequence of Clostridium tyrobutyricum Strain DIVETGP, Isolated from Cow's Milk for Grana Padano Production.</title>
        <authorList>
            <person name="Soggiu A."/>
            <person name="Piras C."/>
            <person name="Gaiarsa S."/>
            <person name="Sassera D."/>
            <person name="Roncada P."/>
            <person name="Bendixen E."/>
            <person name="Brasca M."/>
            <person name="Bonizzi L."/>
        </authorList>
    </citation>
    <scope>NUCLEOTIDE SEQUENCE [LARGE SCALE GENOMIC DNA]</scope>
    <source>
        <strain evidence="2 3">DIVETGP</strain>
    </source>
</reference>
<protein>
    <submittedName>
        <fullName evidence="2">No significant homology Putative N-terminal signal sequence was found by PSORT</fullName>
    </submittedName>
</protein>
<dbReference type="Proteomes" id="UP000019482">
    <property type="component" value="Unassembled WGS sequence"/>
</dbReference>
<name>W6N3I1_CLOTY</name>
<sequence>MKIFRRIVIWALISLVVQFAGLFYINNYFLSSNTKLETKKVLKSEPKKSNVVIKIPQDANNIKVSFDGKYASYYAQNVLTVIDTETGYEKRIEFKSGVDLSFYKWLKDRNRILIAEKQSSDSDYSFNMEYYDVDKDIKENIKKIDGFNSKTQISDIQESPLTNVIYIKMVSTGKGTNIYRVNIMSEVQKVQTQSYMIGDIGILSLKDALIYEDSLYNRIYVSGQDKSLNIPGVENPTWVGVDEEDRIYLGDLKNGKITKLYYGNVDGQTNKYSVVDLREEVDKKDVYVSNNGDIYVNDNLQGIVRNVINGKQYKYYGKFVQMYEGGIVSIDNEKLEKVLIQ</sequence>
<organism evidence="2 3">
    <name type="scientific">Clostridium tyrobutyricum DIVETGP</name>
    <dbReference type="NCBI Taxonomy" id="1408889"/>
    <lineage>
        <taxon>Bacteria</taxon>
        <taxon>Bacillati</taxon>
        <taxon>Bacillota</taxon>
        <taxon>Clostridia</taxon>
        <taxon>Eubacteriales</taxon>
        <taxon>Clostridiaceae</taxon>
        <taxon>Clostridium</taxon>
    </lineage>
</organism>
<feature type="transmembrane region" description="Helical" evidence="1">
    <location>
        <begin position="7"/>
        <end position="25"/>
    </location>
</feature>
<gene>
    <name evidence="2" type="ORF">CTDIVETGP_1093</name>
</gene>
<keyword evidence="1" id="KW-0812">Transmembrane</keyword>
<dbReference type="OrthoDB" id="1630871at2"/>
<proteinExistence type="predicted"/>
<evidence type="ECO:0000256" key="1">
    <source>
        <dbReference type="SAM" id="Phobius"/>
    </source>
</evidence>
<comment type="caution">
    <text evidence="2">The sequence shown here is derived from an EMBL/GenBank/DDBJ whole genome shotgun (WGS) entry which is preliminary data.</text>
</comment>